<evidence type="ECO:0000313" key="2">
    <source>
        <dbReference type="Proteomes" id="UP000252415"/>
    </source>
</evidence>
<gene>
    <name evidence="1" type="ORF">DFP97_1019</name>
</gene>
<reference evidence="1 2" key="1">
    <citation type="submission" date="2018-07" db="EMBL/GenBank/DDBJ databases">
        <title>Genomic Encyclopedia of Type Strains, Phase III (KMG-III): the genomes of soil and plant-associated and newly described type strains.</title>
        <authorList>
            <person name="Whitman W."/>
        </authorList>
    </citation>
    <scope>NUCLEOTIDE SEQUENCE [LARGE SCALE GENOMIC DNA]</scope>
    <source>
        <strain evidence="1 2">CECT 7506</strain>
    </source>
</reference>
<organism evidence="1 2">
    <name type="scientific">Paenibacillus prosopidis</name>
    <dbReference type="NCBI Taxonomy" id="630520"/>
    <lineage>
        <taxon>Bacteria</taxon>
        <taxon>Bacillati</taxon>
        <taxon>Bacillota</taxon>
        <taxon>Bacilli</taxon>
        <taxon>Bacillales</taxon>
        <taxon>Paenibacillaceae</taxon>
        <taxon>Paenibacillus</taxon>
    </lineage>
</organism>
<protein>
    <recommendedName>
        <fullName evidence="3">Methyltransferase family protein</fullName>
    </recommendedName>
</protein>
<evidence type="ECO:0008006" key="3">
    <source>
        <dbReference type="Google" id="ProtNLM"/>
    </source>
</evidence>
<sequence length="297" mass="33700">MVVMSELFDADNWEKAWRNDSNTGVNKMKKAGIDPAHAFDKKATLFNEQAFSEEGKQRSKRILNWIEGQGVAFDQASILDIGAASGGFSVPFAKRGAVVTALEPCVPLAQLLEQNNAGLAEGKIRIVTEAFEHIDVDASGWRNAFDVVFVSMCPVIVDWESVEKVLSCGRKFCYISLPVGGREHNLIDDIWTLVTDQPRKKEHLEMAYLLQLLLLKGYAYESLVTRETKTTEVSREIAFQDVMNWLSIFGLSVDEPMRRTVRDYLERVYPADKVEIRESGRYGKVLIRLQDQHMYTR</sequence>
<proteinExistence type="predicted"/>
<dbReference type="SUPFAM" id="SSF53335">
    <property type="entry name" value="S-adenosyl-L-methionine-dependent methyltransferases"/>
    <property type="match status" value="1"/>
</dbReference>
<evidence type="ECO:0000313" key="1">
    <source>
        <dbReference type="EMBL" id="RCW51669.1"/>
    </source>
</evidence>
<keyword evidence="2" id="KW-1185">Reference proteome</keyword>
<dbReference type="Proteomes" id="UP000252415">
    <property type="component" value="Unassembled WGS sequence"/>
</dbReference>
<dbReference type="AlphaFoldDB" id="A0A368W7W1"/>
<dbReference type="Gene3D" id="3.40.50.150">
    <property type="entry name" value="Vaccinia Virus protein VP39"/>
    <property type="match status" value="1"/>
</dbReference>
<dbReference type="CDD" id="cd02440">
    <property type="entry name" value="AdoMet_MTases"/>
    <property type="match status" value="1"/>
</dbReference>
<name>A0A368W7W1_9BACL</name>
<dbReference type="InterPro" id="IPR029063">
    <property type="entry name" value="SAM-dependent_MTases_sf"/>
</dbReference>
<accession>A0A368W7W1</accession>
<comment type="caution">
    <text evidence="1">The sequence shown here is derived from an EMBL/GenBank/DDBJ whole genome shotgun (WGS) entry which is preliminary data.</text>
</comment>
<dbReference type="EMBL" id="QPJD01000001">
    <property type="protein sequence ID" value="RCW51669.1"/>
    <property type="molecule type" value="Genomic_DNA"/>
</dbReference>